<feature type="transmembrane region" description="Helical" evidence="16">
    <location>
        <begin position="155"/>
        <end position="171"/>
    </location>
</feature>
<keyword evidence="13 16" id="KW-0961">Cell wall biogenesis/degradation</keyword>
<dbReference type="GO" id="GO:0071555">
    <property type="term" value="P:cell wall organization"/>
    <property type="evidence" value="ECO:0007669"/>
    <property type="project" value="UniProtKB-KW"/>
</dbReference>
<evidence type="ECO:0000256" key="1">
    <source>
        <dbReference type="ARBA" id="ARBA00004651"/>
    </source>
</evidence>
<keyword evidence="10 16" id="KW-1133">Transmembrane helix</keyword>
<dbReference type="STRING" id="1035839.GCA_000238795_00301"/>
<evidence type="ECO:0000256" key="16">
    <source>
        <dbReference type="HAMAP-Rule" id="MF_00913"/>
    </source>
</evidence>
<dbReference type="PANTHER" id="PTHR30474">
    <property type="entry name" value="CELL CYCLE PROTEIN"/>
    <property type="match status" value="1"/>
</dbReference>
<dbReference type="PANTHER" id="PTHR30474:SF2">
    <property type="entry name" value="PEPTIDOGLYCAN GLYCOSYLTRANSFERASE FTSW-RELATED"/>
    <property type="match status" value="1"/>
</dbReference>
<dbReference type="GO" id="GO:0005886">
    <property type="term" value="C:plasma membrane"/>
    <property type="evidence" value="ECO:0007669"/>
    <property type="project" value="UniProtKB-SubCell"/>
</dbReference>
<dbReference type="AlphaFoldDB" id="A0A369YCZ1"/>
<comment type="function">
    <text evidence="16">Peptidoglycan polymerase that is essential for cell division.</text>
</comment>
<keyword evidence="11 16" id="KW-0472">Membrane</keyword>
<dbReference type="GO" id="GO:0015648">
    <property type="term" value="F:lipid-linked peptidoglycan transporter activity"/>
    <property type="evidence" value="ECO:0007669"/>
    <property type="project" value="TreeGrafter"/>
</dbReference>
<keyword evidence="3 16" id="KW-1003">Cell membrane</keyword>
<dbReference type="Pfam" id="PF01098">
    <property type="entry name" value="FTSW_RODA_SPOVE"/>
    <property type="match status" value="1"/>
</dbReference>
<feature type="transmembrane region" description="Helical" evidence="16">
    <location>
        <begin position="200"/>
        <end position="218"/>
    </location>
</feature>
<evidence type="ECO:0000313" key="17">
    <source>
        <dbReference type="EMBL" id="RDE69964.1"/>
    </source>
</evidence>
<evidence type="ECO:0000313" key="18">
    <source>
        <dbReference type="Proteomes" id="UP000253872"/>
    </source>
</evidence>
<evidence type="ECO:0000256" key="13">
    <source>
        <dbReference type="ARBA" id="ARBA00023316"/>
    </source>
</evidence>
<dbReference type="Proteomes" id="UP000253872">
    <property type="component" value="Unassembled WGS sequence"/>
</dbReference>
<organism evidence="17 18">
    <name type="scientific">Haemophilus sputorum</name>
    <dbReference type="NCBI Taxonomy" id="1078480"/>
    <lineage>
        <taxon>Bacteria</taxon>
        <taxon>Pseudomonadati</taxon>
        <taxon>Pseudomonadota</taxon>
        <taxon>Gammaproteobacteria</taxon>
        <taxon>Pasteurellales</taxon>
        <taxon>Pasteurellaceae</taxon>
        <taxon>Haemophilus</taxon>
    </lineage>
</organism>
<reference evidence="17 18" key="1">
    <citation type="submission" date="2018-05" db="EMBL/GenBank/DDBJ databases">
        <title>Draft Genome Sequences for a Diverse set of 7 Haemophilus Species.</title>
        <authorList>
            <person name="Nichols M."/>
            <person name="Topaz N."/>
            <person name="Wang X."/>
            <person name="Wang X."/>
            <person name="Boxrud D."/>
        </authorList>
    </citation>
    <scope>NUCLEOTIDE SEQUENCE [LARGE SCALE GENOMIC DNA]</scope>
    <source>
        <strain evidence="17 18">C2002001239</strain>
    </source>
</reference>
<evidence type="ECO:0000256" key="5">
    <source>
        <dbReference type="ARBA" id="ARBA00022676"/>
    </source>
</evidence>
<gene>
    <name evidence="16 17" type="primary">ftsW</name>
    <name evidence="17" type="ORF">DPV93_09985</name>
</gene>
<protein>
    <recommendedName>
        <fullName evidence="16">Probable peptidoglycan glycosyltransferase FtsW</fullName>
        <shortName evidence="16">PGT</shortName>
        <ecNumber evidence="16">2.4.99.28</ecNumber>
    </recommendedName>
    <alternativeName>
        <fullName evidence="16">Cell division protein FtsW</fullName>
    </alternativeName>
    <alternativeName>
        <fullName evidence="16">Cell wall polymerase</fullName>
    </alternativeName>
    <alternativeName>
        <fullName evidence="16">Peptidoglycan polymerase</fullName>
        <shortName evidence="16">PG polymerase</shortName>
    </alternativeName>
</protein>
<keyword evidence="4 16" id="KW-0132">Cell division</keyword>
<feature type="transmembrane region" description="Helical" evidence="16">
    <location>
        <begin position="276"/>
        <end position="300"/>
    </location>
</feature>
<comment type="similarity">
    <text evidence="14 16">Belongs to the SEDS family. FtsW subfamily.</text>
</comment>
<dbReference type="HAMAP" id="MF_00913">
    <property type="entry name" value="PGT_FtsW_proteobact"/>
    <property type="match status" value="1"/>
</dbReference>
<evidence type="ECO:0000256" key="2">
    <source>
        <dbReference type="ARBA" id="ARBA00004752"/>
    </source>
</evidence>
<dbReference type="InterPro" id="IPR013437">
    <property type="entry name" value="FtsW"/>
</dbReference>
<dbReference type="UniPathway" id="UPA00219"/>
<dbReference type="GO" id="GO:0008360">
    <property type="term" value="P:regulation of cell shape"/>
    <property type="evidence" value="ECO:0007669"/>
    <property type="project" value="UniProtKB-KW"/>
</dbReference>
<feature type="transmembrane region" description="Helical" evidence="16">
    <location>
        <begin position="26"/>
        <end position="46"/>
    </location>
</feature>
<feature type="transmembrane region" description="Helical" evidence="16">
    <location>
        <begin position="58"/>
        <end position="78"/>
    </location>
</feature>
<accession>A0A369YCZ1</accession>
<keyword evidence="16" id="KW-0997">Cell inner membrane</keyword>
<evidence type="ECO:0000256" key="7">
    <source>
        <dbReference type="ARBA" id="ARBA00022692"/>
    </source>
</evidence>
<dbReference type="GO" id="GO:0009252">
    <property type="term" value="P:peptidoglycan biosynthetic process"/>
    <property type="evidence" value="ECO:0007669"/>
    <property type="project" value="UniProtKB-UniRule"/>
</dbReference>
<feature type="transmembrane region" description="Helical" evidence="16">
    <location>
        <begin position="177"/>
        <end position="193"/>
    </location>
</feature>
<comment type="pathway">
    <text evidence="2 16">Cell wall biogenesis; peptidoglycan biosynthesis.</text>
</comment>
<proteinExistence type="inferred from homology"/>
<dbReference type="GO" id="GO:0032153">
    <property type="term" value="C:cell division site"/>
    <property type="evidence" value="ECO:0007669"/>
    <property type="project" value="UniProtKB-UniRule"/>
</dbReference>
<evidence type="ECO:0000256" key="6">
    <source>
        <dbReference type="ARBA" id="ARBA00022679"/>
    </source>
</evidence>
<feature type="transmembrane region" description="Helical" evidence="16">
    <location>
        <begin position="354"/>
        <end position="373"/>
    </location>
</feature>
<comment type="catalytic activity">
    <reaction evidence="15 16">
        <text>[GlcNAc-(1-&gt;4)-Mur2Ac(oyl-L-Ala-gamma-D-Glu-L-Lys-D-Ala-D-Ala)](n)-di-trans,octa-cis-undecaprenyl diphosphate + beta-D-GlcNAc-(1-&gt;4)-Mur2Ac(oyl-L-Ala-gamma-D-Glu-L-Lys-D-Ala-D-Ala)-di-trans,octa-cis-undecaprenyl diphosphate = [GlcNAc-(1-&gt;4)-Mur2Ac(oyl-L-Ala-gamma-D-Glu-L-Lys-D-Ala-D-Ala)](n+1)-di-trans,octa-cis-undecaprenyl diphosphate + di-trans,octa-cis-undecaprenyl diphosphate + H(+)</text>
        <dbReference type="Rhea" id="RHEA:23708"/>
        <dbReference type="Rhea" id="RHEA-COMP:9602"/>
        <dbReference type="Rhea" id="RHEA-COMP:9603"/>
        <dbReference type="ChEBI" id="CHEBI:15378"/>
        <dbReference type="ChEBI" id="CHEBI:58405"/>
        <dbReference type="ChEBI" id="CHEBI:60033"/>
        <dbReference type="ChEBI" id="CHEBI:78435"/>
        <dbReference type="EC" id="2.4.99.28"/>
    </reaction>
</comment>
<feature type="transmembrane region" description="Helical" evidence="16">
    <location>
        <begin position="127"/>
        <end position="143"/>
    </location>
</feature>
<evidence type="ECO:0000256" key="4">
    <source>
        <dbReference type="ARBA" id="ARBA00022618"/>
    </source>
</evidence>
<dbReference type="EMBL" id="QEPN01000010">
    <property type="protein sequence ID" value="RDE69964.1"/>
    <property type="molecule type" value="Genomic_DNA"/>
</dbReference>
<evidence type="ECO:0000256" key="12">
    <source>
        <dbReference type="ARBA" id="ARBA00023306"/>
    </source>
</evidence>
<evidence type="ECO:0000256" key="10">
    <source>
        <dbReference type="ARBA" id="ARBA00022989"/>
    </source>
</evidence>
<comment type="caution">
    <text evidence="17">The sequence shown here is derived from an EMBL/GenBank/DDBJ whole genome shotgun (WGS) entry which is preliminary data.</text>
</comment>
<evidence type="ECO:0000256" key="15">
    <source>
        <dbReference type="ARBA" id="ARBA00049902"/>
    </source>
</evidence>
<evidence type="ECO:0000256" key="11">
    <source>
        <dbReference type="ARBA" id="ARBA00023136"/>
    </source>
</evidence>
<dbReference type="GO" id="GO:0008955">
    <property type="term" value="F:peptidoglycan glycosyltransferase activity"/>
    <property type="evidence" value="ECO:0007669"/>
    <property type="project" value="UniProtKB-UniRule"/>
</dbReference>
<keyword evidence="6 16" id="KW-0808">Transferase</keyword>
<keyword evidence="12 16" id="KW-0131">Cell cycle</keyword>
<sequence length="393" mass="44315">MLEKIKNEWVEWTRLTSTTALYDRSLVWLFLSLLVLGFVMVTSASIPVSTRLNDDPFYFALRDGGYVIASIIACAFFVQIKIETWEKYNVYLLAISIFFLILVLGVGREINGAKRWIPLGIMNFQPAELAKLAIICYFSSFYVRKFDEIRQQNWGFLRPAMVLAIFGVLLLSQPDLGSTFVLVVLTFSMLFIMGAKIRQFVFLMIVAVMLFMGLIVTSDYRMKRMTSFMDPFADAYGDGFQLSNSQMAFGQGEFWGQGLGNSVQKLEYLPEAHTDFVMAVIGEEFGFVGIIAVIILLILLTVRALKISRESLLVDERFKGFCAFGIAIWIFLQGFVNLGVASGFLPTKGLTFPLVSYGGSSLVIMSMAIAILLRIDHENRLMRIGHAHLKENE</sequence>
<dbReference type="EC" id="2.4.99.28" evidence="16"/>
<dbReference type="NCBIfam" id="TIGR02614">
    <property type="entry name" value="ftsW"/>
    <property type="match status" value="1"/>
</dbReference>
<evidence type="ECO:0000256" key="3">
    <source>
        <dbReference type="ARBA" id="ARBA00022475"/>
    </source>
</evidence>
<feature type="transmembrane region" description="Helical" evidence="16">
    <location>
        <begin position="90"/>
        <end position="107"/>
    </location>
</feature>
<evidence type="ECO:0000256" key="14">
    <source>
        <dbReference type="ARBA" id="ARBA00038053"/>
    </source>
</evidence>
<keyword evidence="8 16" id="KW-0133">Cell shape</keyword>
<keyword evidence="9 16" id="KW-0573">Peptidoglycan synthesis</keyword>
<name>A0A369YCZ1_9PAST</name>
<dbReference type="GO" id="GO:0043093">
    <property type="term" value="P:FtsZ-dependent cytokinesis"/>
    <property type="evidence" value="ECO:0007669"/>
    <property type="project" value="UniProtKB-UniRule"/>
</dbReference>
<feature type="transmembrane region" description="Helical" evidence="16">
    <location>
        <begin position="321"/>
        <end position="342"/>
    </location>
</feature>
<keyword evidence="5 16" id="KW-0328">Glycosyltransferase</keyword>
<evidence type="ECO:0000256" key="9">
    <source>
        <dbReference type="ARBA" id="ARBA00022984"/>
    </source>
</evidence>
<evidence type="ECO:0000256" key="8">
    <source>
        <dbReference type="ARBA" id="ARBA00022960"/>
    </source>
</evidence>
<dbReference type="InterPro" id="IPR001182">
    <property type="entry name" value="FtsW/RodA"/>
</dbReference>
<dbReference type="RefSeq" id="WP_007526397.1">
    <property type="nucleotide sequence ID" value="NZ_QEPN01000010.1"/>
</dbReference>
<keyword evidence="7 16" id="KW-0812">Transmembrane</keyword>
<comment type="subcellular location">
    <subcellularLocation>
        <location evidence="16">Cell inner membrane</location>
        <topology evidence="16">Multi-pass membrane protein</topology>
    </subcellularLocation>
    <subcellularLocation>
        <location evidence="1">Cell membrane</location>
        <topology evidence="1">Multi-pass membrane protein</topology>
    </subcellularLocation>
    <text evidence="16">Localizes to the division septum.</text>
</comment>